<proteinExistence type="predicted"/>
<reference evidence="2 3" key="1">
    <citation type="submission" date="2018-06" db="EMBL/GenBank/DDBJ databases">
        <title>Genomic Encyclopedia of Type Strains, Phase IV (KMG-IV): sequencing the most valuable type-strain genomes for metagenomic binning, comparative biology and taxonomic classification.</title>
        <authorList>
            <person name="Goeker M."/>
        </authorList>
    </citation>
    <scope>NUCLEOTIDE SEQUENCE [LARGE SCALE GENOMIC DNA]</scope>
    <source>
        <strain evidence="2 3">DSM 25520</strain>
    </source>
</reference>
<gene>
    <name evidence="2" type="ORF">DFR37_108121</name>
</gene>
<accession>A0A366H715</accession>
<organism evidence="2 3">
    <name type="scientific">Eoetvoesiella caeni</name>
    <dbReference type="NCBI Taxonomy" id="645616"/>
    <lineage>
        <taxon>Bacteria</taxon>
        <taxon>Pseudomonadati</taxon>
        <taxon>Pseudomonadota</taxon>
        <taxon>Betaproteobacteria</taxon>
        <taxon>Burkholderiales</taxon>
        <taxon>Alcaligenaceae</taxon>
        <taxon>Eoetvoesiella</taxon>
    </lineage>
</organism>
<evidence type="ECO:0000256" key="1">
    <source>
        <dbReference type="SAM" id="Phobius"/>
    </source>
</evidence>
<dbReference type="OrthoDB" id="8662218at2"/>
<protein>
    <recommendedName>
        <fullName evidence="4">N-acetyltransferase YedL</fullName>
    </recommendedName>
</protein>
<dbReference type="EMBL" id="QNRQ01000008">
    <property type="protein sequence ID" value="RBP37939.1"/>
    <property type="molecule type" value="Genomic_DNA"/>
</dbReference>
<evidence type="ECO:0000313" key="2">
    <source>
        <dbReference type="EMBL" id="RBP37939.1"/>
    </source>
</evidence>
<sequence length="82" mass="9332">MNTFNQILRAALFLLLAIFGMIMALVFMASTAIAVAILYVVARIKGRPFGVRAYWEERRKPSTPSRAFNKKDVVDVEMREIP</sequence>
<evidence type="ECO:0000313" key="3">
    <source>
        <dbReference type="Proteomes" id="UP000253628"/>
    </source>
</evidence>
<evidence type="ECO:0008006" key="4">
    <source>
        <dbReference type="Google" id="ProtNLM"/>
    </source>
</evidence>
<feature type="transmembrane region" description="Helical" evidence="1">
    <location>
        <begin position="12"/>
        <end position="42"/>
    </location>
</feature>
<dbReference type="Proteomes" id="UP000253628">
    <property type="component" value="Unassembled WGS sequence"/>
</dbReference>
<name>A0A366H715_9BURK</name>
<keyword evidence="1" id="KW-1133">Transmembrane helix</keyword>
<comment type="caution">
    <text evidence="2">The sequence shown here is derived from an EMBL/GenBank/DDBJ whole genome shotgun (WGS) entry which is preliminary data.</text>
</comment>
<keyword evidence="1" id="KW-0812">Transmembrane</keyword>
<dbReference type="RefSeq" id="WP_113934094.1">
    <property type="nucleotide sequence ID" value="NZ_JACCEU010000009.1"/>
</dbReference>
<keyword evidence="1" id="KW-0472">Membrane</keyword>
<dbReference type="AlphaFoldDB" id="A0A366H715"/>
<keyword evidence="3" id="KW-1185">Reference proteome</keyword>